<evidence type="ECO:0008006" key="4">
    <source>
        <dbReference type="Google" id="ProtNLM"/>
    </source>
</evidence>
<reference evidence="2 3" key="1">
    <citation type="submission" date="2017-10" db="EMBL/GenBank/DDBJ databases">
        <title>Bacillus sp. nov., a halophilic bacterium isolated from a Keqin Lake.</title>
        <authorList>
            <person name="Wang H."/>
        </authorList>
    </citation>
    <scope>NUCLEOTIDE SEQUENCE [LARGE SCALE GENOMIC DNA]</scope>
    <source>
        <strain evidence="2 3">KCTC 13187</strain>
    </source>
</reference>
<dbReference type="Proteomes" id="UP000281498">
    <property type="component" value="Unassembled WGS sequence"/>
</dbReference>
<sequence>MNVNKQGITLRGYPGNIIELQANVIPFMVTGSGITLEGLTMTSDIPYPSEFIQIGGSNHRLLNNTIFGPEQAPPSTGWVVNRAVVTQAGNMSNLLIRNNTFYSLRQPAYLNPNTTGDILNNVVYNTRGWVVDGAVFVFSGNSWGIPANAVDIALLVGTQTGPPYDPLSELSRNNSDATISDQR</sequence>
<feature type="region of interest" description="Disordered" evidence="1">
    <location>
        <begin position="164"/>
        <end position="183"/>
    </location>
</feature>
<comment type="caution">
    <text evidence="2">The sequence shown here is derived from an EMBL/GenBank/DDBJ whole genome shotgun (WGS) entry which is preliminary data.</text>
</comment>
<feature type="compositionally biased region" description="Polar residues" evidence="1">
    <location>
        <begin position="170"/>
        <end position="183"/>
    </location>
</feature>
<evidence type="ECO:0000313" key="2">
    <source>
        <dbReference type="EMBL" id="RKL64750.1"/>
    </source>
</evidence>
<protein>
    <recommendedName>
        <fullName evidence="4">Right handed beta helix domain-containing protein</fullName>
    </recommendedName>
</protein>
<gene>
    <name evidence="2" type="ORF">CR203_24595</name>
</gene>
<dbReference type="AlphaFoldDB" id="A0A3A9K1H7"/>
<proteinExistence type="predicted"/>
<dbReference type="SUPFAM" id="SSF51126">
    <property type="entry name" value="Pectin lyase-like"/>
    <property type="match status" value="1"/>
</dbReference>
<dbReference type="OrthoDB" id="9765222at2"/>
<evidence type="ECO:0000313" key="3">
    <source>
        <dbReference type="Proteomes" id="UP000281498"/>
    </source>
</evidence>
<accession>A0A3A9K1H7</accession>
<name>A0A3A9K1H7_9BACI</name>
<keyword evidence="3" id="KW-1185">Reference proteome</keyword>
<organism evidence="2 3">
    <name type="scientific">Salipaludibacillus neizhouensis</name>
    <dbReference type="NCBI Taxonomy" id="885475"/>
    <lineage>
        <taxon>Bacteria</taxon>
        <taxon>Bacillati</taxon>
        <taxon>Bacillota</taxon>
        <taxon>Bacilli</taxon>
        <taxon>Bacillales</taxon>
        <taxon>Bacillaceae</taxon>
    </lineage>
</organism>
<evidence type="ECO:0000256" key="1">
    <source>
        <dbReference type="SAM" id="MobiDB-lite"/>
    </source>
</evidence>
<dbReference type="EMBL" id="PDOE01000042">
    <property type="protein sequence ID" value="RKL64750.1"/>
    <property type="molecule type" value="Genomic_DNA"/>
</dbReference>
<dbReference type="InterPro" id="IPR011050">
    <property type="entry name" value="Pectin_lyase_fold/virulence"/>
</dbReference>